<evidence type="ECO:0000256" key="5">
    <source>
        <dbReference type="ARBA" id="ARBA00023240"/>
    </source>
</evidence>
<evidence type="ECO:0000256" key="9">
    <source>
        <dbReference type="SAM" id="SignalP"/>
    </source>
</evidence>
<dbReference type="PANTHER" id="PTHR24252:SF7">
    <property type="entry name" value="HYALIN"/>
    <property type="match status" value="1"/>
</dbReference>
<evidence type="ECO:0000256" key="3">
    <source>
        <dbReference type="ARBA" id="ARBA00022729"/>
    </source>
</evidence>
<evidence type="ECO:0000256" key="1">
    <source>
        <dbReference type="ARBA" id="ARBA00004239"/>
    </source>
</evidence>
<dbReference type="Pfam" id="PF00089">
    <property type="entry name" value="Trypsin"/>
    <property type="match status" value="1"/>
</dbReference>
<feature type="domain" description="Clip" evidence="11">
    <location>
        <begin position="23"/>
        <end position="68"/>
    </location>
</feature>
<dbReference type="GO" id="GO:0090729">
    <property type="term" value="F:toxin activity"/>
    <property type="evidence" value="ECO:0007669"/>
    <property type="project" value="UniProtKB-KW"/>
</dbReference>
<dbReference type="KEGG" id="pxu:106115483"/>
<keyword evidence="3 9" id="KW-0732">Signal</keyword>
<evidence type="ECO:0000256" key="8">
    <source>
        <dbReference type="ARBA" id="ARBA00084094"/>
    </source>
</evidence>
<dbReference type="GO" id="GO:0004252">
    <property type="term" value="F:serine-type endopeptidase activity"/>
    <property type="evidence" value="ECO:0007669"/>
    <property type="project" value="InterPro"/>
</dbReference>
<dbReference type="PRINTS" id="PR00722">
    <property type="entry name" value="CHYMOTRYPSIN"/>
</dbReference>
<dbReference type="FunFam" id="2.40.10.10:FF:000002">
    <property type="entry name" value="Transmembrane protease serine"/>
    <property type="match status" value="1"/>
</dbReference>
<dbReference type="InterPro" id="IPR001254">
    <property type="entry name" value="Trypsin_dom"/>
</dbReference>
<evidence type="ECO:0000256" key="6">
    <source>
        <dbReference type="ARBA" id="ARBA00024195"/>
    </source>
</evidence>
<dbReference type="GO" id="GO:0006508">
    <property type="term" value="P:proteolysis"/>
    <property type="evidence" value="ECO:0007669"/>
    <property type="project" value="InterPro"/>
</dbReference>
<dbReference type="InterPro" id="IPR009003">
    <property type="entry name" value="Peptidase_S1_PA"/>
</dbReference>
<dbReference type="FunFam" id="2.40.10.10:FF:000068">
    <property type="entry name" value="transmembrane protease serine 2"/>
    <property type="match status" value="1"/>
</dbReference>
<comment type="subcellular location">
    <subcellularLocation>
        <location evidence="1">Secreted</location>
        <location evidence="1">Extracellular space</location>
    </subcellularLocation>
</comment>
<dbReference type="PROSITE" id="PS50240">
    <property type="entry name" value="TRYPSIN_DOM"/>
    <property type="match status" value="1"/>
</dbReference>
<evidence type="ECO:0000256" key="4">
    <source>
        <dbReference type="ARBA" id="ARBA00023157"/>
    </source>
</evidence>
<dbReference type="InterPro" id="IPR022700">
    <property type="entry name" value="CLIP"/>
</dbReference>
<feature type="signal peptide" evidence="9">
    <location>
        <begin position="1"/>
        <end position="17"/>
    </location>
</feature>
<evidence type="ECO:0000259" key="11">
    <source>
        <dbReference type="PROSITE" id="PS51888"/>
    </source>
</evidence>
<keyword evidence="5" id="KW-1199">Hemostasis impairing toxin</keyword>
<dbReference type="InterPro" id="IPR043504">
    <property type="entry name" value="Peptidase_S1_PA_chymotrypsin"/>
</dbReference>
<dbReference type="RefSeq" id="XP_013164335.1">
    <property type="nucleotide sequence ID" value="XM_013308881.1"/>
</dbReference>
<dbReference type="AlphaFoldDB" id="A0AAJ6Z2X1"/>
<proteinExistence type="inferred from homology"/>
<dbReference type="PANTHER" id="PTHR24252">
    <property type="entry name" value="ACROSIN-RELATED"/>
    <property type="match status" value="1"/>
</dbReference>
<accession>A0AAJ6Z2X1</accession>
<dbReference type="InterPro" id="IPR033116">
    <property type="entry name" value="TRYPSIN_SER"/>
</dbReference>
<evidence type="ECO:0000259" key="10">
    <source>
        <dbReference type="PROSITE" id="PS50240"/>
    </source>
</evidence>
<feature type="domain" description="Peptidase S1" evidence="10">
    <location>
        <begin position="112"/>
        <end position="354"/>
    </location>
</feature>
<dbReference type="SUPFAM" id="SSF50494">
    <property type="entry name" value="Trypsin-like serine proteases"/>
    <property type="match status" value="1"/>
</dbReference>
<keyword evidence="8" id="KW-1205">Fibrinolytic toxin</keyword>
<comment type="function">
    <text evidence="7">Fibrinolytic activity; shows preferential cleavage of Arg-Gly bonds in all three fibrinogen chains. Contact with the caterpillars causes severe bleeding, due the anticoagulant effect of the protein.</text>
</comment>
<dbReference type="CDD" id="cd00190">
    <property type="entry name" value="Tryp_SPc"/>
    <property type="match status" value="1"/>
</dbReference>
<dbReference type="PROSITE" id="PS51888">
    <property type="entry name" value="CLIP"/>
    <property type="match status" value="1"/>
</dbReference>
<dbReference type="PROSITE" id="PS00135">
    <property type="entry name" value="TRYPSIN_SER"/>
    <property type="match status" value="1"/>
</dbReference>
<keyword evidence="2" id="KW-0800">Toxin</keyword>
<sequence length="360" mass="39545">MLYKLLIFSLILKLNNADDVGDPCTVNDQQGSCMLITNCVAALRDIRVSQRHHLPRCGFKNDAEIVCCPFEPAKNNIPKTFSSRIGVKKLRPAEQACKKIAKTYNPPSGMYIIGGVTAEAGEFPNMVALGYLISGEYSFFCGGSLITTQYVLTAVHCVHTIERVEPTMVRVGILNITGSKWNDDTDYEVDIVHVHPEYKRSRKYHDLALLRLVTPIRTSRNAFPACLYTSETEPTISLYITGWGKTDVTKAGTSKVLLKAMLQIVPRESCNAMYTTSRKLPNGILDGQICAGDPNGVMDTCQGDSGGPLQGFTSKDGHLRIVGVTSFGSGCGSVVPGVYTRIYKYLDWIESLVWPSDLAE</sequence>
<name>A0AAJ6Z2X1_PAPXU</name>
<reference evidence="12" key="1">
    <citation type="submission" date="2025-08" db="UniProtKB">
        <authorList>
            <consortium name="RefSeq"/>
        </authorList>
    </citation>
    <scope>IDENTIFICATION</scope>
</reference>
<dbReference type="InterPro" id="IPR001314">
    <property type="entry name" value="Peptidase_S1A"/>
</dbReference>
<evidence type="ECO:0000313" key="12">
    <source>
        <dbReference type="RefSeq" id="XP_013164335.1"/>
    </source>
</evidence>
<organism evidence="12">
    <name type="scientific">Papilio xuthus</name>
    <name type="common">Asian swallowtail butterfly</name>
    <dbReference type="NCBI Taxonomy" id="66420"/>
    <lineage>
        <taxon>Eukaryota</taxon>
        <taxon>Metazoa</taxon>
        <taxon>Ecdysozoa</taxon>
        <taxon>Arthropoda</taxon>
        <taxon>Hexapoda</taxon>
        <taxon>Insecta</taxon>
        <taxon>Pterygota</taxon>
        <taxon>Neoptera</taxon>
        <taxon>Endopterygota</taxon>
        <taxon>Lepidoptera</taxon>
        <taxon>Glossata</taxon>
        <taxon>Ditrysia</taxon>
        <taxon>Papilionoidea</taxon>
        <taxon>Papilionidae</taxon>
        <taxon>Papilioninae</taxon>
        <taxon>Papilio</taxon>
    </lineage>
</organism>
<comment type="similarity">
    <text evidence="6">Belongs to the peptidase S1 family. CLIP subfamily.</text>
</comment>
<dbReference type="Gene3D" id="2.40.10.10">
    <property type="entry name" value="Trypsin-like serine proteases"/>
    <property type="match status" value="2"/>
</dbReference>
<dbReference type="SMART" id="SM00680">
    <property type="entry name" value="CLIP"/>
    <property type="match status" value="1"/>
</dbReference>
<protein>
    <submittedName>
        <fullName evidence="12">Serine protease persephone-like</fullName>
    </submittedName>
</protein>
<dbReference type="Proteomes" id="UP000694872">
    <property type="component" value="Unplaced"/>
</dbReference>
<gene>
    <name evidence="12" type="primary">LOC106115483</name>
</gene>
<keyword evidence="4" id="KW-1015">Disulfide bond</keyword>
<feature type="chain" id="PRO_5042608630" evidence="9">
    <location>
        <begin position="18"/>
        <end position="360"/>
    </location>
</feature>
<dbReference type="SMART" id="SM00020">
    <property type="entry name" value="Tryp_SPc"/>
    <property type="match status" value="1"/>
</dbReference>
<dbReference type="GeneID" id="106115483"/>
<evidence type="ECO:0000256" key="7">
    <source>
        <dbReference type="ARBA" id="ARBA00055534"/>
    </source>
</evidence>
<evidence type="ECO:0000256" key="2">
    <source>
        <dbReference type="ARBA" id="ARBA00022656"/>
    </source>
</evidence>
<dbReference type="GO" id="GO:0005576">
    <property type="term" value="C:extracellular region"/>
    <property type="evidence" value="ECO:0007669"/>
    <property type="project" value="UniProtKB-SubCell"/>
</dbReference>